<proteinExistence type="predicted"/>
<feature type="domain" description="Pyridoxamine 5'-phosphate oxidase N-terminal" evidence="1">
    <location>
        <begin position="60"/>
        <end position="143"/>
    </location>
</feature>
<evidence type="ECO:0000259" key="1">
    <source>
        <dbReference type="Pfam" id="PF01243"/>
    </source>
</evidence>
<evidence type="ECO:0000313" key="2">
    <source>
        <dbReference type="EMBL" id="HGF35117.1"/>
    </source>
</evidence>
<dbReference type="EMBL" id="DTMF01000298">
    <property type="protein sequence ID" value="HGF35117.1"/>
    <property type="molecule type" value="Genomic_DNA"/>
</dbReference>
<sequence>MAKRSLRPNGVIKPELGSERRESMARVLGDSLIVNRSHKPGEEQLVNLVDLFNQNPNRIIVVAGTVGADGAPNTAPVSLIYAKDPKTLLVATLRNTTTATNLRRDGRVSLELFREGDLVLGIQGTMRLIKEPMVFSDAMALWEMRVEKVKLDTSPAQRVIQGPASTPRNEKAEAFEKAGIAELMAEARKG</sequence>
<name>A0A7C3UZB8_9BACT</name>
<gene>
    <name evidence="2" type="ORF">ENW96_12195</name>
</gene>
<dbReference type="SUPFAM" id="SSF50475">
    <property type="entry name" value="FMN-binding split barrel"/>
    <property type="match status" value="1"/>
</dbReference>
<dbReference type="InterPro" id="IPR012349">
    <property type="entry name" value="Split_barrel_FMN-bd"/>
</dbReference>
<dbReference type="AlphaFoldDB" id="A0A7C3UZB8"/>
<accession>A0A7C3UZB8</accession>
<comment type="caution">
    <text evidence="2">The sequence shown here is derived from an EMBL/GenBank/DDBJ whole genome shotgun (WGS) entry which is preliminary data.</text>
</comment>
<reference evidence="2" key="1">
    <citation type="journal article" date="2020" name="mSystems">
        <title>Genome- and Community-Level Interaction Insights into Carbon Utilization and Element Cycling Functions of Hydrothermarchaeota in Hydrothermal Sediment.</title>
        <authorList>
            <person name="Zhou Z."/>
            <person name="Liu Y."/>
            <person name="Xu W."/>
            <person name="Pan J."/>
            <person name="Luo Z.H."/>
            <person name="Li M."/>
        </authorList>
    </citation>
    <scope>NUCLEOTIDE SEQUENCE [LARGE SCALE GENOMIC DNA]</scope>
    <source>
        <strain evidence="2">SpSt-897</strain>
    </source>
</reference>
<protein>
    <submittedName>
        <fullName evidence="2">Pyridoxamine 5'-phosphate oxidase family protein</fullName>
    </submittedName>
</protein>
<organism evidence="2">
    <name type="scientific">Desulfobacca acetoxidans</name>
    <dbReference type="NCBI Taxonomy" id="60893"/>
    <lineage>
        <taxon>Bacteria</taxon>
        <taxon>Pseudomonadati</taxon>
        <taxon>Thermodesulfobacteriota</taxon>
        <taxon>Desulfobaccia</taxon>
        <taxon>Desulfobaccales</taxon>
        <taxon>Desulfobaccaceae</taxon>
        <taxon>Desulfobacca</taxon>
    </lineage>
</organism>
<dbReference type="Gene3D" id="2.30.110.10">
    <property type="entry name" value="Electron Transport, Fmn-binding Protein, Chain A"/>
    <property type="match status" value="1"/>
</dbReference>
<dbReference type="Pfam" id="PF01243">
    <property type="entry name" value="PNPOx_N"/>
    <property type="match status" value="1"/>
</dbReference>
<dbReference type="InterPro" id="IPR011576">
    <property type="entry name" value="Pyridox_Oxase_N"/>
</dbReference>